<dbReference type="Proteomes" id="UP001273209">
    <property type="component" value="Unassembled WGS sequence"/>
</dbReference>
<comment type="caution">
    <text evidence="2">The sequence shown here is derived from an EMBL/GenBank/DDBJ whole genome shotgun (WGS) entry which is preliminary data.</text>
</comment>
<keyword evidence="3" id="KW-1185">Reference proteome</keyword>
<organism evidence="2 3">
    <name type="scientific">Trichoderma aggressivum f. europaeum</name>
    <dbReference type="NCBI Taxonomy" id="173218"/>
    <lineage>
        <taxon>Eukaryota</taxon>
        <taxon>Fungi</taxon>
        <taxon>Dikarya</taxon>
        <taxon>Ascomycota</taxon>
        <taxon>Pezizomycotina</taxon>
        <taxon>Sordariomycetes</taxon>
        <taxon>Hypocreomycetidae</taxon>
        <taxon>Hypocreales</taxon>
        <taxon>Hypocreaceae</taxon>
        <taxon>Trichoderma</taxon>
    </lineage>
</organism>
<proteinExistence type="predicted"/>
<gene>
    <name evidence="2" type="ORF">Triagg1_5402</name>
</gene>
<accession>A0AAE1M2L4</accession>
<dbReference type="EMBL" id="JAWRVG010000019">
    <property type="protein sequence ID" value="KAK4073122.1"/>
    <property type="molecule type" value="Genomic_DNA"/>
</dbReference>
<evidence type="ECO:0000313" key="3">
    <source>
        <dbReference type="Proteomes" id="UP001273209"/>
    </source>
</evidence>
<dbReference type="RefSeq" id="XP_062755523.1">
    <property type="nucleotide sequence ID" value="XM_062899913.1"/>
</dbReference>
<feature type="region of interest" description="Disordered" evidence="1">
    <location>
        <begin position="18"/>
        <end position="49"/>
    </location>
</feature>
<feature type="compositionally biased region" description="Polar residues" evidence="1">
    <location>
        <begin position="81"/>
        <end position="90"/>
    </location>
</feature>
<evidence type="ECO:0000256" key="1">
    <source>
        <dbReference type="SAM" id="MobiDB-lite"/>
    </source>
</evidence>
<reference evidence="2" key="1">
    <citation type="submission" date="2023-11" db="EMBL/GenBank/DDBJ databases">
        <title>The genome sequences of three competitors of mushroom-forming fungi.</title>
        <authorList>
            <person name="Beijen E."/>
            <person name="Ohm R.A."/>
        </authorList>
    </citation>
    <scope>NUCLEOTIDE SEQUENCE</scope>
    <source>
        <strain evidence="2">CBS 100526</strain>
    </source>
</reference>
<feature type="compositionally biased region" description="Low complexity" evidence="1">
    <location>
        <begin position="91"/>
        <end position="101"/>
    </location>
</feature>
<feature type="region of interest" description="Disordered" evidence="1">
    <location>
        <begin position="81"/>
        <end position="112"/>
    </location>
</feature>
<name>A0AAE1M2L4_9HYPO</name>
<evidence type="ECO:0000313" key="2">
    <source>
        <dbReference type="EMBL" id="KAK4073122.1"/>
    </source>
</evidence>
<dbReference type="AlphaFoldDB" id="A0AAE1M2L4"/>
<feature type="compositionally biased region" description="Polar residues" evidence="1">
    <location>
        <begin position="38"/>
        <end position="49"/>
    </location>
</feature>
<dbReference type="GeneID" id="87919818"/>
<sequence length="269" mass="30747">MTEARVVQEGFRDRTLEPHTFSSFNRGYKPKIPVLHHQSPTASRSTESITTYSNHNNYIDNDTDKTSFLFSIQHFVSTVNRQTQATMSTPRSGGSASSRGSKTPEKTRSSVSQLIDQLNTHRVNTLTELCRIERIAATCDSEAEARAFQQPMTSAWIHYVSSNQFLTELRGLTRNYPLSADIVAEAHRRVRSDPESNRSWNLAWLCLTRMRDDGLVRIFSDAEARKPEMWGGKGPSEKMVQQLATCFEDEWRAAIETMLRHWATPPTWY</sequence>
<protein>
    <submittedName>
        <fullName evidence="2">Uncharacterized protein</fullName>
    </submittedName>
</protein>